<dbReference type="EMBL" id="CAXAQS010000823">
    <property type="protein sequence ID" value="CAK9253346.1"/>
    <property type="molecule type" value="Genomic_DNA"/>
</dbReference>
<comment type="similarity">
    <text evidence="2 8">Belongs to the DHHC palmitoyltransferase family.</text>
</comment>
<feature type="transmembrane region" description="Helical" evidence="8">
    <location>
        <begin position="154"/>
        <end position="172"/>
    </location>
</feature>
<feature type="transmembrane region" description="Helical" evidence="8">
    <location>
        <begin position="110"/>
        <end position="133"/>
    </location>
</feature>
<accession>A0ABP0VHI9</accession>
<dbReference type="InterPro" id="IPR001594">
    <property type="entry name" value="Palmitoyltrfase_DHHC"/>
</dbReference>
<evidence type="ECO:0000256" key="5">
    <source>
        <dbReference type="ARBA" id="ARBA00022989"/>
    </source>
</evidence>
<keyword evidence="6 8" id="KW-0472">Membrane</keyword>
<dbReference type="PROSITE" id="PS50216">
    <property type="entry name" value="DHHC"/>
    <property type="match status" value="1"/>
</dbReference>
<reference evidence="10" key="1">
    <citation type="submission" date="2024-02" db="EMBL/GenBank/DDBJ databases">
        <authorList>
            <consortium name="ELIXIR-Norway"/>
            <consortium name="Elixir Norway"/>
        </authorList>
    </citation>
    <scope>NUCLEOTIDE SEQUENCE</scope>
</reference>
<keyword evidence="4 8" id="KW-0812">Transmembrane</keyword>
<comment type="subcellular location">
    <subcellularLocation>
        <location evidence="1">Membrane</location>
        <topology evidence="1">Multi-pass membrane protein</topology>
    </subcellularLocation>
</comment>
<keyword evidence="11" id="KW-1185">Reference proteome</keyword>
<name>A0ABP0VHI9_9BRYO</name>
<comment type="domain">
    <text evidence="8">The DHHC domain is required for palmitoyltransferase activity.</text>
</comment>
<keyword evidence="7 8" id="KW-0012">Acyltransferase</keyword>
<feature type="domain" description="Palmitoyltransferase DHHC" evidence="9">
    <location>
        <begin position="67"/>
        <end position="187"/>
    </location>
</feature>
<evidence type="ECO:0000256" key="8">
    <source>
        <dbReference type="RuleBase" id="RU079119"/>
    </source>
</evidence>
<evidence type="ECO:0000313" key="10">
    <source>
        <dbReference type="EMBL" id="CAK9253346.1"/>
    </source>
</evidence>
<evidence type="ECO:0000256" key="7">
    <source>
        <dbReference type="ARBA" id="ARBA00023315"/>
    </source>
</evidence>
<proteinExistence type="inferred from homology"/>
<keyword evidence="5 8" id="KW-1133">Transmembrane helix</keyword>
<comment type="caution">
    <text evidence="10">The sequence shown here is derived from an EMBL/GenBank/DDBJ whole genome shotgun (WGS) entry which is preliminary data.</text>
</comment>
<dbReference type="Proteomes" id="UP001497444">
    <property type="component" value="Unassembled WGS sequence"/>
</dbReference>
<dbReference type="EC" id="2.3.1.225" evidence="8"/>
<dbReference type="InterPro" id="IPR039859">
    <property type="entry name" value="PFA4/ZDH16/20/ERF2-like"/>
</dbReference>
<comment type="catalytic activity">
    <reaction evidence="8">
        <text>L-cysteinyl-[protein] + hexadecanoyl-CoA = S-hexadecanoyl-L-cysteinyl-[protein] + CoA</text>
        <dbReference type="Rhea" id="RHEA:36683"/>
        <dbReference type="Rhea" id="RHEA-COMP:10131"/>
        <dbReference type="Rhea" id="RHEA-COMP:11032"/>
        <dbReference type="ChEBI" id="CHEBI:29950"/>
        <dbReference type="ChEBI" id="CHEBI:57287"/>
        <dbReference type="ChEBI" id="CHEBI:57379"/>
        <dbReference type="ChEBI" id="CHEBI:74151"/>
        <dbReference type="EC" id="2.3.1.225"/>
    </reaction>
</comment>
<dbReference type="Pfam" id="PF01529">
    <property type="entry name" value="DHHC"/>
    <property type="match status" value="1"/>
</dbReference>
<keyword evidence="3 8" id="KW-0808">Transferase</keyword>
<evidence type="ECO:0000256" key="2">
    <source>
        <dbReference type="ARBA" id="ARBA00008574"/>
    </source>
</evidence>
<evidence type="ECO:0000256" key="4">
    <source>
        <dbReference type="ARBA" id="ARBA00022692"/>
    </source>
</evidence>
<evidence type="ECO:0000256" key="6">
    <source>
        <dbReference type="ARBA" id="ARBA00023136"/>
    </source>
</evidence>
<gene>
    <name evidence="10" type="ORF">CSSPJE1EN1_LOCUS28724</name>
</gene>
<evidence type="ECO:0000256" key="3">
    <source>
        <dbReference type="ARBA" id="ARBA00022679"/>
    </source>
</evidence>
<protein>
    <recommendedName>
        <fullName evidence="8">S-acyltransferase</fullName>
        <ecNumber evidence="8">2.3.1.225</ecNumber>
    </recommendedName>
    <alternativeName>
        <fullName evidence="8">Palmitoyltransferase</fullName>
    </alternativeName>
</protein>
<organism evidence="10 11">
    <name type="scientific">Sphagnum jensenii</name>
    <dbReference type="NCBI Taxonomy" id="128206"/>
    <lineage>
        <taxon>Eukaryota</taxon>
        <taxon>Viridiplantae</taxon>
        <taxon>Streptophyta</taxon>
        <taxon>Embryophyta</taxon>
        <taxon>Bryophyta</taxon>
        <taxon>Sphagnophytina</taxon>
        <taxon>Sphagnopsida</taxon>
        <taxon>Sphagnales</taxon>
        <taxon>Sphagnaceae</taxon>
        <taxon>Sphagnum</taxon>
    </lineage>
</organism>
<sequence length="198" mass="22482">MVLILMQIIYTADPGVITSAEQDYCMRQRNSVAIINSVDNYRSFSYNYAISEIYNRGLTPLFTSSADYCCHFCRILRPFRAGHSSVTGRCVRVFDHFCFLLGADVGKENYALFVSIISIMTILAMPLFLVLFVNDLYSNGCLFATAPSIYYQLLKCYVGWTLFMWLLISFTLGYHVMLMSYGLTTGNTVILAILITFD</sequence>
<evidence type="ECO:0000313" key="11">
    <source>
        <dbReference type="Proteomes" id="UP001497444"/>
    </source>
</evidence>
<feature type="transmembrane region" description="Helical" evidence="8">
    <location>
        <begin position="178"/>
        <end position="197"/>
    </location>
</feature>
<evidence type="ECO:0000259" key="9">
    <source>
        <dbReference type="Pfam" id="PF01529"/>
    </source>
</evidence>
<dbReference type="PANTHER" id="PTHR22883">
    <property type="entry name" value="ZINC FINGER DHHC DOMAIN CONTAINING PROTEIN"/>
    <property type="match status" value="1"/>
</dbReference>
<evidence type="ECO:0000256" key="1">
    <source>
        <dbReference type="ARBA" id="ARBA00004141"/>
    </source>
</evidence>